<dbReference type="AlphaFoldDB" id="A0A090UVA7"/>
<accession>A0A090UVA7</accession>
<dbReference type="Proteomes" id="UP000029462">
    <property type="component" value="Unassembled WGS sequence"/>
</dbReference>
<name>A0A090UVA7_PSEVU</name>
<dbReference type="EMBL" id="BBMZ01000002">
    <property type="protein sequence ID" value="GAL56500.1"/>
    <property type="molecule type" value="Genomic_DNA"/>
</dbReference>
<comment type="caution">
    <text evidence="1">The sequence shown here is derived from an EMBL/GenBank/DDBJ whole genome shotgun (WGS) entry which is preliminary data.</text>
</comment>
<sequence length="453" mass="50256">MADITLYTETDYQGDSITVPLYELGTVLSDFVWHYRSAKLNGNKLKAFATSLDFDPVNSEETFTSEDVPDFALLFKSIENILSITTFPMSKGDIIVGMDIHNSKRGFRTLAFSWLPKQGEYNFSECYENYTLDITRGTLAILNTAALSAVSVKLNAETVTFDSAELVAAQIGSEITVDISYSSETDSIDVNLDSSYFTSSIEKLDELHFLVHFEYNPTGFYTNAFLHAKEDYSGDNIAFPQGYTLYLRNEEGIWRYKSLESITTLPYALSWSYTNYPENGTGYDFNQYRSYVAKTSIPTLAAIFDEKSSSPVSSVYCSAILPVYLRPINADAPENWLSFVIESTFTSVRVADGKQTYTAFCTNNPEAVQTGVMCFVSEYSFETDVSACTLRYGTLSADGATATWSGETTLNIEYGGADNLIISLAEDAPEGWEITSVTRGEDGWYVDITGTAS</sequence>
<gene>
    <name evidence="1" type="ORF">EV102420_02_01040</name>
</gene>
<evidence type="ECO:0000313" key="1">
    <source>
        <dbReference type="EMBL" id="GAL56500.1"/>
    </source>
</evidence>
<dbReference type="RefSeq" id="WP_042387738.1">
    <property type="nucleotide sequence ID" value="NZ_BBMZ01000002.1"/>
</dbReference>
<keyword evidence="2" id="KW-1185">Reference proteome</keyword>
<evidence type="ECO:0000313" key="2">
    <source>
        <dbReference type="Proteomes" id="UP000029462"/>
    </source>
</evidence>
<organism evidence="1 2">
    <name type="scientific">Pseudescherichia vulneris NBRC 102420</name>
    <dbReference type="NCBI Taxonomy" id="1115515"/>
    <lineage>
        <taxon>Bacteria</taxon>
        <taxon>Pseudomonadati</taxon>
        <taxon>Pseudomonadota</taxon>
        <taxon>Gammaproteobacteria</taxon>
        <taxon>Enterobacterales</taxon>
        <taxon>Enterobacteriaceae</taxon>
        <taxon>Pseudescherichia</taxon>
    </lineage>
</organism>
<dbReference type="OrthoDB" id="6631655at2"/>
<reference evidence="1 2" key="1">
    <citation type="submission" date="2014-09" db="EMBL/GenBank/DDBJ databases">
        <title>Whole genome shotgun sequence of Escherichia vulneris NBRC 102420.</title>
        <authorList>
            <person name="Yoshida Y."/>
            <person name="Hosoyama A."/>
            <person name="Tsuchikane K."/>
            <person name="Ohji S."/>
            <person name="Ichikawa N."/>
            <person name="Kimura A."/>
            <person name="Yamazoe A."/>
            <person name="Ezaki T."/>
            <person name="Fujita N."/>
        </authorList>
    </citation>
    <scope>NUCLEOTIDE SEQUENCE [LARGE SCALE GENOMIC DNA]</scope>
    <source>
        <strain evidence="1 2">NBRC 102420</strain>
    </source>
</reference>
<protein>
    <submittedName>
        <fullName evidence="1">Uncharacterized protein</fullName>
    </submittedName>
</protein>
<proteinExistence type="predicted"/>